<dbReference type="PANTHER" id="PTHR48081:SF6">
    <property type="entry name" value="PEPTIDASE S9 PROLYL OLIGOPEPTIDASE CATALYTIC DOMAIN-CONTAINING PROTEIN"/>
    <property type="match status" value="1"/>
</dbReference>
<evidence type="ECO:0000259" key="2">
    <source>
        <dbReference type="Pfam" id="PF20434"/>
    </source>
</evidence>
<keyword evidence="4" id="KW-1185">Reference proteome</keyword>
<accession>A0ABT0G1Y7</accession>
<dbReference type="Proteomes" id="UP001317259">
    <property type="component" value="Unassembled WGS sequence"/>
</dbReference>
<reference evidence="3 4" key="1">
    <citation type="submission" date="2022-04" db="EMBL/GenBank/DDBJ databases">
        <title>Genome draft of Actinomadura sp. ATCC 31491.</title>
        <authorList>
            <person name="Shi X."/>
            <person name="Du Y."/>
        </authorList>
    </citation>
    <scope>NUCLEOTIDE SEQUENCE [LARGE SCALE GENOMIC DNA]</scope>
    <source>
        <strain evidence="3 4">ATCC 31491</strain>
    </source>
</reference>
<keyword evidence="1 3" id="KW-0378">Hydrolase</keyword>
<dbReference type="InterPro" id="IPR050300">
    <property type="entry name" value="GDXG_lipolytic_enzyme"/>
</dbReference>
<dbReference type="EMBL" id="JAKRKC020000002">
    <property type="protein sequence ID" value="MCK2218557.1"/>
    <property type="molecule type" value="Genomic_DNA"/>
</dbReference>
<dbReference type="Gene3D" id="3.40.50.1820">
    <property type="entry name" value="alpha/beta hydrolase"/>
    <property type="match status" value="1"/>
</dbReference>
<dbReference type="InterPro" id="IPR049492">
    <property type="entry name" value="BD-FAE-like_dom"/>
</dbReference>
<dbReference type="SUPFAM" id="SSF53474">
    <property type="entry name" value="alpha/beta-Hydrolases"/>
    <property type="match status" value="1"/>
</dbReference>
<dbReference type="GO" id="GO:0016787">
    <property type="term" value="F:hydrolase activity"/>
    <property type="evidence" value="ECO:0007669"/>
    <property type="project" value="UniProtKB-KW"/>
</dbReference>
<comment type="caution">
    <text evidence="3">The sequence shown here is derived from an EMBL/GenBank/DDBJ whole genome shotgun (WGS) entry which is preliminary data.</text>
</comment>
<name>A0ABT0G1Y7_9ACTN</name>
<dbReference type="InterPro" id="IPR029058">
    <property type="entry name" value="AB_hydrolase_fold"/>
</dbReference>
<gene>
    <name evidence="3" type="ORF">MF672_032890</name>
</gene>
<evidence type="ECO:0000313" key="4">
    <source>
        <dbReference type="Proteomes" id="UP001317259"/>
    </source>
</evidence>
<dbReference type="Pfam" id="PF20434">
    <property type="entry name" value="BD-FAE"/>
    <property type="match status" value="1"/>
</dbReference>
<proteinExistence type="predicted"/>
<feature type="domain" description="BD-FAE-like" evidence="2">
    <location>
        <begin position="17"/>
        <end position="198"/>
    </location>
</feature>
<dbReference type="PANTHER" id="PTHR48081">
    <property type="entry name" value="AB HYDROLASE SUPERFAMILY PROTEIN C4A8.06C"/>
    <property type="match status" value="1"/>
</dbReference>
<organism evidence="3 4">
    <name type="scientific">Actinomadura luzonensis</name>
    <dbReference type="NCBI Taxonomy" id="2805427"/>
    <lineage>
        <taxon>Bacteria</taxon>
        <taxon>Bacillati</taxon>
        <taxon>Actinomycetota</taxon>
        <taxon>Actinomycetes</taxon>
        <taxon>Streptosporangiales</taxon>
        <taxon>Thermomonosporaceae</taxon>
        <taxon>Actinomadura</taxon>
    </lineage>
</organism>
<sequence length="241" mass="25610">MDLDVAALLTAYPCPAPGPSPCVVVLPGGGYTHLAAHEGEPVAKWLNSLGYASFVLRYPVGPDDLHPVPLDTARAALRHLRATAGRHGIDPRRVGVLGFSAGGHLAAHVATAPRTPADARPDFAVLVYAALSWVTFRATEPRALSHDPLLGPDPAPEQCEAVSIELIATADTPPVLAVHAADDRVVPVRHSLLLTETLARLGVPVELHVLPRGGHGFGLGEHDPQVSRWTELCADWLRRYA</sequence>
<evidence type="ECO:0000313" key="3">
    <source>
        <dbReference type="EMBL" id="MCK2218557.1"/>
    </source>
</evidence>
<evidence type="ECO:0000256" key="1">
    <source>
        <dbReference type="ARBA" id="ARBA00022801"/>
    </source>
</evidence>
<protein>
    <submittedName>
        <fullName evidence="3">Alpha/beta hydrolase</fullName>
    </submittedName>
</protein>
<dbReference type="RefSeq" id="WP_242378607.1">
    <property type="nucleotide sequence ID" value="NZ_JAKRKC020000002.1"/>
</dbReference>